<keyword evidence="5 7" id="KW-0472">Membrane</keyword>
<feature type="chain" id="PRO_5043867518" evidence="8">
    <location>
        <begin position="24"/>
        <end position="88"/>
    </location>
</feature>
<dbReference type="GO" id="GO:0016020">
    <property type="term" value="C:membrane"/>
    <property type="evidence" value="ECO:0007669"/>
    <property type="project" value="UniProtKB-SubCell"/>
</dbReference>
<dbReference type="InterPro" id="IPR000109">
    <property type="entry name" value="POT_fam"/>
</dbReference>
<comment type="similarity">
    <text evidence="6">Belongs to the major facilitator superfamily. Phosphate:H(+) symporter (TC 2.A.1.9) family.</text>
</comment>
<keyword evidence="8" id="KW-0732">Signal</keyword>
<gene>
    <name evidence="9" type="ORF">Sangu_3006700</name>
</gene>
<dbReference type="GO" id="GO:0022857">
    <property type="term" value="F:transmembrane transporter activity"/>
    <property type="evidence" value="ECO:0007669"/>
    <property type="project" value="InterPro"/>
</dbReference>
<evidence type="ECO:0000256" key="1">
    <source>
        <dbReference type="ARBA" id="ARBA00004141"/>
    </source>
</evidence>
<evidence type="ECO:0000256" key="6">
    <source>
        <dbReference type="ARBA" id="ARBA00044504"/>
    </source>
</evidence>
<keyword evidence="4 7" id="KW-1133">Transmembrane helix</keyword>
<dbReference type="InterPro" id="IPR036259">
    <property type="entry name" value="MFS_trans_sf"/>
</dbReference>
<keyword evidence="3 7" id="KW-0812">Transmembrane</keyword>
<proteinExistence type="inferred from homology"/>
<comment type="subcellular location">
    <subcellularLocation>
        <location evidence="1">Membrane</location>
        <topology evidence="1">Multi-pass membrane protein</topology>
    </subcellularLocation>
</comment>
<dbReference type="AlphaFoldDB" id="A0AAW2KM19"/>
<feature type="signal peptide" evidence="8">
    <location>
        <begin position="1"/>
        <end position="23"/>
    </location>
</feature>
<evidence type="ECO:0000256" key="7">
    <source>
        <dbReference type="SAM" id="Phobius"/>
    </source>
</evidence>
<comment type="similarity">
    <text evidence="2">Belongs to the major facilitator superfamily. Proton-dependent oligopeptide transporter (POT/PTR) (TC 2.A.17) family.</text>
</comment>
<dbReference type="Pfam" id="PF00854">
    <property type="entry name" value="PTR2"/>
    <property type="match status" value="1"/>
</dbReference>
<dbReference type="PANTHER" id="PTHR11654">
    <property type="entry name" value="OLIGOPEPTIDE TRANSPORTER-RELATED"/>
    <property type="match status" value="1"/>
</dbReference>
<comment type="caution">
    <text evidence="9">The sequence shown here is derived from an EMBL/GenBank/DDBJ whole genome shotgun (WGS) entry which is preliminary data.</text>
</comment>
<accession>A0AAW2KM19</accession>
<dbReference type="EMBL" id="JACGWK010000057">
    <property type="protein sequence ID" value="KAL0307864.1"/>
    <property type="molecule type" value="Genomic_DNA"/>
</dbReference>
<evidence type="ECO:0000256" key="5">
    <source>
        <dbReference type="ARBA" id="ARBA00023136"/>
    </source>
</evidence>
<reference evidence="9" key="2">
    <citation type="journal article" date="2024" name="Plant">
        <title>Genomic evolution and insights into agronomic trait innovations of Sesamum species.</title>
        <authorList>
            <person name="Miao H."/>
            <person name="Wang L."/>
            <person name="Qu L."/>
            <person name="Liu H."/>
            <person name="Sun Y."/>
            <person name="Le M."/>
            <person name="Wang Q."/>
            <person name="Wei S."/>
            <person name="Zheng Y."/>
            <person name="Lin W."/>
            <person name="Duan Y."/>
            <person name="Cao H."/>
            <person name="Xiong S."/>
            <person name="Wang X."/>
            <person name="Wei L."/>
            <person name="Li C."/>
            <person name="Ma Q."/>
            <person name="Ju M."/>
            <person name="Zhao R."/>
            <person name="Li G."/>
            <person name="Mu C."/>
            <person name="Tian Q."/>
            <person name="Mei H."/>
            <person name="Zhang T."/>
            <person name="Gao T."/>
            <person name="Zhang H."/>
        </authorList>
    </citation>
    <scope>NUCLEOTIDE SEQUENCE</scope>
    <source>
        <strain evidence="9">G01</strain>
    </source>
</reference>
<reference evidence="9" key="1">
    <citation type="submission" date="2020-06" db="EMBL/GenBank/DDBJ databases">
        <authorList>
            <person name="Li T."/>
            <person name="Hu X."/>
            <person name="Zhang T."/>
            <person name="Song X."/>
            <person name="Zhang H."/>
            <person name="Dai N."/>
            <person name="Sheng W."/>
            <person name="Hou X."/>
            <person name="Wei L."/>
        </authorList>
    </citation>
    <scope>NUCLEOTIDE SEQUENCE</scope>
    <source>
        <strain evidence="9">G01</strain>
        <tissue evidence="9">Leaf</tissue>
    </source>
</reference>
<organism evidence="9">
    <name type="scientific">Sesamum angustifolium</name>
    <dbReference type="NCBI Taxonomy" id="2727405"/>
    <lineage>
        <taxon>Eukaryota</taxon>
        <taxon>Viridiplantae</taxon>
        <taxon>Streptophyta</taxon>
        <taxon>Embryophyta</taxon>
        <taxon>Tracheophyta</taxon>
        <taxon>Spermatophyta</taxon>
        <taxon>Magnoliopsida</taxon>
        <taxon>eudicotyledons</taxon>
        <taxon>Gunneridae</taxon>
        <taxon>Pentapetalae</taxon>
        <taxon>asterids</taxon>
        <taxon>lamiids</taxon>
        <taxon>Lamiales</taxon>
        <taxon>Pedaliaceae</taxon>
        <taxon>Sesamum</taxon>
    </lineage>
</organism>
<feature type="transmembrane region" description="Helical" evidence="7">
    <location>
        <begin position="54"/>
        <end position="73"/>
    </location>
</feature>
<protein>
    <submittedName>
        <fullName evidence="9">Protein NRT1/ PTR FAMILY 8.2</fullName>
    </submittedName>
</protein>
<name>A0AAW2KM19_9LAMI</name>
<evidence type="ECO:0000256" key="2">
    <source>
        <dbReference type="ARBA" id="ARBA00005982"/>
    </source>
</evidence>
<evidence type="ECO:0000256" key="3">
    <source>
        <dbReference type="ARBA" id="ARBA00022692"/>
    </source>
</evidence>
<evidence type="ECO:0000313" key="9">
    <source>
        <dbReference type="EMBL" id="KAL0307864.1"/>
    </source>
</evidence>
<sequence>MLCDKFSNCSLFLALYLVALGSGGMRPCVSSYGADQFDDADEVEKGHKSSFFNWLYFSVNIGVLIGCSIPVLIQEKFSQTLDNWSSSR</sequence>
<evidence type="ECO:0000256" key="8">
    <source>
        <dbReference type="SAM" id="SignalP"/>
    </source>
</evidence>
<dbReference type="Gene3D" id="1.20.1250.20">
    <property type="entry name" value="MFS general substrate transporter like domains"/>
    <property type="match status" value="1"/>
</dbReference>
<evidence type="ECO:0000256" key="4">
    <source>
        <dbReference type="ARBA" id="ARBA00022989"/>
    </source>
</evidence>